<keyword evidence="3" id="KW-0858">Xylan degradation</keyword>
<dbReference type="Proteomes" id="UP000637774">
    <property type="component" value="Unassembled WGS sequence"/>
</dbReference>
<evidence type="ECO:0000256" key="7">
    <source>
        <dbReference type="ARBA" id="ARBA00023326"/>
    </source>
</evidence>
<evidence type="ECO:0000259" key="8">
    <source>
        <dbReference type="Pfam" id="PF18962"/>
    </source>
</evidence>
<keyword evidence="2" id="KW-0964">Secreted</keyword>
<dbReference type="InterPro" id="IPR029058">
    <property type="entry name" value="AB_hydrolase_fold"/>
</dbReference>
<evidence type="ECO:0000256" key="6">
    <source>
        <dbReference type="ARBA" id="ARBA00023277"/>
    </source>
</evidence>
<dbReference type="Pfam" id="PF10503">
    <property type="entry name" value="Esterase_PHB"/>
    <property type="match status" value="1"/>
</dbReference>
<sequence length="398" mass="42614">MKMHNYFLSAVSTLVLSGLLAFCPGVLRAQTTVVGTIRSGGLVREYRLYVPAIYTRTTGPVPLLFNLHGYGSNNVQQEAYGDFRPIADTANFLVVHPNGTIDAANKRNWNTFGPRGTGIDDVAFISALLDTLATRYRIDPDRVYSTGMSNGGFMSYELACQLSGRIAAIGSVTGSMIASRMSSCAPGRPVPVIEIHGTDDGTVPYTGGTALNFVAIPTLLAHWVQVNGCNPTPTITAVPNTNTTDGSTAERQVWAGGRNGSSVEHFRIIGGGHTWPGSAFVVGVTNLDISASREVWRFLRPYRLSRLALANRGAGPAAMALSLYPNPTSDELTIRTSQPLRTGSLAVFNTLGRRLPARALPQADGSLRLATSGWPAGTYILRVETATGQPQQLKFMKP</sequence>
<feature type="domain" description="Secretion system C-terminal sorting" evidence="8">
    <location>
        <begin position="323"/>
        <end position="389"/>
    </location>
</feature>
<protein>
    <recommendedName>
        <fullName evidence="8">Secretion system C-terminal sorting domain-containing protein</fullName>
    </recommendedName>
</protein>
<dbReference type="SUPFAM" id="SSF53474">
    <property type="entry name" value="alpha/beta-Hydrolases"/>
    <property type="match status" value="1"/>
</dbReference>
<evidence type="ECO:0000313" key="10">
    <source>
        <dbReference type="Proteomes" id="UP000637774"/>
    </source>
</evidence>
<keyword evidence="6" id="KW-0119">Carbohydrate metabolism</keyword>
<keyword evidence="7" id="KW-0624">Polysaccharide degradation</keyword>
<dbReference type="NCBIfam" id="TIGR04183">
    <property type="entry name" value="Por_Secre_tail"/>
    <property type="match status" value="1"/>
</dbReference>
<dbReference type="InterPro" id="IPR010126">
    <property type="entry name" value="Esterase_phb"/>
</dbReference>
<name>A0ABQ2A8R5_9BACT</name>
<reference evidence="10" key="1">
    <citation type="journal article" date="2019" name="Int. J. Syst. Evol. Microbiol.">
        <title>The Global Catalogue of Microorganisms (GCM) 10K type strain sequencing project: providing services to taxonomists for standard genome sequencing and annotation.</title>
        <authorList>
            <consortium name="The Broad Institute Genomics Platform"/>
            <consortium name="The Broad Institute Genome Sequencing Center for Infectious Disease"/>
            <person name="Wu L."/>
            <person name="Ma J."/>
        </authorList>
    </citation>
    <scope>NUCLEOTIDE SEQUENCE [LARGE SCALE GENOMIC DNA]</scope>
    <source>
        <strain evidence="10">CGMCC 1.14966</strain>
    </source>
</reference>
<keyword evidence="10" id="KW-1185">Reference proteome</keyword>
<gene>
    <name evidence="9" type="ORF">GCM10011495_29210</name>
</gene>
<evidence type="ECO:0000256" key="3">
    <source>
        <dbReference type="ARBA" id="ARBA00022651"/>
    </source>
</evidence>
<keyword evidence="4" id="KW-0732">Signal</keyword>
<dbReference type="EMBL" id="BMGY01000030">
    <property type="protein sequence ID" value="GGH88289.1"/>
    <property type="molecule type" value="Genomic_DNA"/>
</dbReference>
<comment type="subcellular location">
    <subcellularLocation>
        <location evidence="1">Secreted</location>
    </subcellularLocation>
</comment>
<dbReference type="InterPro" id="IPR043595">
    <property type="entry name" value="FaeB/C/D"/>
</dbReference>
<accession>A0ABQ2A8R5</accession>
<dbReference type="Gene3D" id="3.40.50.1820">
    <property type="entry name" value="alpha/beta hydrolase"/>
    <property type="match status" value="1"/>
</dbReference>
<evidence type="ECO:0000313" key="9">
    <source>
        <dbReference type="EMBL" id="GGH88289.1"/>
    </source>
</evidence>
<comment type="caution">
    <text evidence="9">The sequence shown here is derived from an EMBL/GenBank/DDBJ whole genome shotgun (WGS) entry which is preliminary data.</text>
</comment>
<evidence type="ECO:0000256" key="5">
    <source>
        <dbReference type="ARBA" id="ARBA00022801"/>
    </source>
</evidence>
<organism evidence="9 10">
    <name type="scientific">Hymenobacter frigidus</name>
    <dbReference type="NCBI Taxonomy" id="1524095"/>
    <lineage>
        <taxon>Bacteria</taxon>
        <taxon>Pseudomonadati</taxon>
        <taxon>Bacteroidota</taxon>
        <taxon>Cytophagia</taxon>
        <taxon>Cytophagales</taxon>
        <taxon>Hymenobacteraceae</taxon>
        <taxon>Hymenobacter</taxon>
    </lineage>
</organism>
<dbReference type="Pfam" id="PF18962">
    <property type="entry name" value="Por_Secre_tail"/>
    <property type="match status" value="1"/>
</dbReference>
<evidence type="ECO:0000256" key="2">
    <source>
        <dbReference type="ARBA" id="ARBA00022525"/>
    </source>
</evidence>
<evidence type="ECO:0000256" key="1">
    <source>
        <dbReference type="ARBA" id="ARBA00004613"/>
    </source>
</evidence>
<evidence type="ECO:0000256" key="4">
    <source>
        <dbReference type="ARBA" id="ARBA00022729"/>
    </source>
</evidence>
<dbReference type="PANTHER" id="PTHR38050">
    <property type="match status" value="1"/>
</dbReference>
<keyword evidence="5" id="KW-0378">Hydrolase</keyword>
<proteinExistence type="predicted"/>
<dbReference type="PANTHER" id="PTHR38050:SF2">
    <property type="entry name" value="FERULOYL ESTERASE C-RELATED"/>
    <property type="match status" value="1"/>
</dbReference>
<dbReference type="InterPro" id="IPR026444">
    <property type="entry name" value="Secre_tail"/>
</dbReference>